<dbReference type="InterPro" id="IPR011330">
    <property type="entry name" value="Glyco_hydro/deAcase_b/a-brl"/>
</dbReference>
<dbReference type="AlphaFoldDB" id="A0A917ZSW9"/>
<feature type="region of interest" description="Disordered" evidence="1">
    <location>
        <begin position="411"/>
        <end position="582"/>
    </location>
</feature>
<evidence type="ECO:0000256" key="1">
    <source>
        <dbReference type="SAM" id="MobiDB-lite"/>
    </source>
</evidence>
<dbReference type="PANTHER" id="PTHR45985:SF3">
    <property type="entry name" value="CHITIN DEACETYLASE-LIKE 4"/>
    <property type="match status" value="1"/>
</dbReference>
<dbReference type="PROSITE" id="PS51257">
    <property type="entry name" value="PROKAR_LIPOPROTEIN"/>
    <property type="match status" value="1"/>
</dbReference>
<evidence type="ECO:0000313" key="4">
    <source>
        <dbReference type="Proteomes" id="UP000641932"/>
    </source>
</evidence>
<feature type="region of interest" description="Disordered" evidence="1">
    <location>
        <begin position="27"/>
        <end position="71"/>
    </location>
</feature>
<gene>
    <name evidence="3" type="ORF">GCM10012280_32030</name>
</gene>
<feature type="compositionally biased region" description="Acidic residues" evidence="1">
    <location>
        <begin position="464"/>
        <end position="475"/>
    </location>
</feature>
<dbReference type="Proteomes" id="UP000641932">
    <property type="component" value="Unassembled WGS sequence"/>
</dbReference>
<feature type="compositionally biased region" description="Basic and acidic residues" evidence="1">
    <location>
        <begin position="448"/>
        <end position="463"/>
    </location>
</feature>
<reference evidence="3" key="2">
    <citation type="submission" date="2020-09" db="EMBL/GenBank/DDBJ databases">
        <authorList>
            <person name="Sun Q."/>
            <person name="Zhou Y."/>
        </authorList>
    </citation>
    <scope>NUCLEOTIDE SEQUENCE</scope>
    <source>
        <strain evidence="3">CGMCC 4.7201</strain>
    </source>
</reference>
<dbReference type="InterPro" id="IPR052740">
    <property type="entry name" value="CE4"/>
</dbReference>
<feature type="compositionally biased region" description="Basic residues" evidence="1">
    <location>
        <begin position="561"/>
        <end position="576"/>
    </location>
</feature>
<sequence length="582" mass="63929">MKSARGISTAAATATVLALTASACSIGSSNGPKGKGGPGQGPQRVQLIGDGSMANTGPQPNQPKVERLKPGQRPPQFVVFSWDGAGENDWKLFSHFRAVAKKYHASMTYFLSGIYVVPESKRKLYAPPRHARGAADIDFLDDRDIRRTIEQVREAWLEGSEIGTHFNGHFCGPDEGVGTWTPKQWKSEIRQAEAFVGSWRTNTGLRPKDVAPLPFDYRKELVGGRAPCLEGQKNLMKAERDLGWRYDSSSQGGLQVWPEKRNGIWDYPLQQIPMPGRSFETLSMDYNFLANQSKTTKGDPDKYEEYEDQTREGFLAGFDRAYESNRAPLFIGNHFEQWNGGAYMRAVEDTIKTVCTKSEVRCVSFKQLTDWLDAQDPRILERLRTLDVGHEPENGDWGAFLSEAALNESAKAAKAAEKAEKAEKKATTGPTGSPGTDADENGTAGSKDAGKEGTGAKDTRKEDSDEEGIQEDAGTEDTRKEDSDEEGIQEDAGTEDTGEEDTGTEDTGEEDADKEDVGTGEKAEGDEETAKEAKKAKKAKKKAEEAEEGRESKESKGEKKAHGKAKKGKKHHRKHHGSDEDS</sequence>
<feature type="compositionally biased region" description="Basic and acidic residues" evidence="1">
    <location>
        <begin position="549"/>
        <end position="560"/>
    </location>
</feature>
<evidence type="ECO:0000256" key="2">
    <source>
        <dbReference type="SAM" id="SignalP"/>
    </source>
</evidence>
<evidence type="ECO:0000313" key="3">
    <source>
        <dbReference type="EMBL" id="GGO89286.1"/>
    </source>
</evidence>
<dbReference type="SUPFAM" id="SSF88713">
    <property type="entry name" value="Glycoside hydrolase/deacetylase"/>
    <property type="match status" value="1"/>
</dbReference>
<accession>A0A917ZSW9</accession>
<feature type="compositionally biased region" description="Acidic residues" evidence="1">
    <location>
        <begin position="483"/>
        <end position="514"/>
    </location>
</feature>
<feature type="compositionally biased region" description="Basic and acidic residues" evidence="1">
    <location>
        <begin position="414"/>
        <end position="426"/>
    </location>
</feature>
<dbReference type="Gene3D" id="3.20.20.370">
    <property type="entry name" value="Glycoside hydrolase/deacetylase"/>
    <property type="match status" value="1"/>
</dbReference>
<dbReference type="PANTHER" id="PTHR45985">
    <property type="match status" value="1"/>
</dbReference>
<feature type="compositionally biased region" description="Basic and acidic residues" evidence="1">
    <location>
        <begin position="515"/>
        <end position="533"/>
    </location>
</feature>
<feature type="chain" id="PRO_5038033487" description="Lipoprotein" evidence="2">
    <location>
        <begin position="24"/>
        <end position="582"/>
    </location>
</feature>
<comment type="caution">
    <text evidence="3">The sequence shown here is derived from an EMBL/GenBank/DDBJ whole genome shotgun (WGS) entry which is preliminary data.</text>
</comment>
<reference evidence="3" key="1">
    <citation type="journal article" date="2014" name="Int. J. Syst. Evol. Microbiol.">
        <title>Complete genome sequence of Corynebacterium casei LMG S-19264T (=DSM 44701T), isolated from a smear-ripened cheese.</title>
        <authorList>
            <consortium name="US DOE Joint Genome Institute (JGI-PGF)"/>
            <person name="Walter F."/>
            <person name="Albersmeier A."/>
            <person name="Kalinowski J."/>
            <person name="Ruckert C."/>
        </authorList>
    </citation>
    <scope>NUCLEOTIDE SEQUENCE</scope>
    <source>
        <strain evidence="3">CGMCC 4.7201</strain>
    </source>
</reference>
<protein>
    <recommendedName>
        <fullName evidence="5">Lipoprotein</fullName>
    </recommendedName>
</protein>
<dbReference type="EMBL" id="BMMS01000013">
    <property type="protein sequence ID" value="GGO89286.1"/>
    <property type="molecule type" value="Genomic_DNA"/>
</dbReference>
<keyword evidence="2" id="KW-0732">Signal</keyword>
<dbReference type="GO" id="GO:0005975">
    <property type="term" value="P:carbohydrate metabolic process"/>
    <property type="evidence" value="ECO:0007669"/>
    <property type="project" value="InterPro"/>
</dbReference>
<name>A0A917ZSW9_9ACTN</name>
<feature type="signal peptide" evidence="2">
    <location>
        <begin position="1"/>
        <end position="23"/>
    </location>
</feature>
<proteinExistence type="predicted"/>
<evidence type="ECO:0008006" key="5">
    <source>
        <dbReference type="Google" id="ProtNLM"/>
    </source>
</evidence>
<organism evidence="3 4">
    <name type="scientific">Wenjunlia tyrosinilytica</name>
    <dbReference type="NCBI Taxonomy" id="1544741"/>
    <lineage>
        <taxon>Bacteria</taxon>
        <taxon>Bacillati</taxon>
        <taxon>Actinomycetota</taxon>
        <taxon>Actinomycetes</taxon>
        <taxon>Kitasatosporales</taxon>
        <taxon>Streptomycetaceae</taxon>
        <taxon>Wenjunlia</taxon>
    </lineage>
</organism>
<keyword evidence="4" id="KW-1185">Reference proteome</keyword>